<evidence type="ECO:0000313" key="2">
    <source>
        <dbReference type="EMBL" id="PZA19749.1"/>
    </source>
</evidence>
<reference evidence="2 3" key="1">
    <citation type="submission" date="2018-06" db="EMBL/GenBank/DDBJ databases">
        <title>Draft genome sequence of Modestobacter versicolor CP153-2.</title>
        <authorList>
            <person name="Gundlapally S.R."/>
        </authorList>
    </citation>
    <scope>NUCLEOTIDE SEQUENCE [LARGE SCALE GENOMIC DNA]</scope>
    <source>
        <strain evidence="2 3">CP153-2</strain>
    </source>
</reference>
<dbReference type="AlphaFoldDB" id="A0A323V4M1"/>
<dbReference type="GO" id="GO:0016740">
    <property type="term" value="F:transferase activity"/>
    <property type="evidence" value="ECO:0007669"/>
    <property type="project" value="UniProtKB-KW"/>
</dbReference>
<dbReference type="EMBL" id="QKNV01000276">
    <property type="protein sequence ID" value="PZA19749.1"/>
    <property type="molecule type" value="Genomic_DNA"/>
</dbReference>
<organism evidence="2 3">
    <name type="scientific">Modestobacter versicolor</name>
    <dbReference type="NCBI Taxonomy" id="429133"/>
    <lineage>
        <taxon>Bacteria</taxon>
        <taxon>Bacillati</taxon>
        <taxon>Actinomycetota</taxon>
        <taxon>Actinomycetes</taxon>
        <taxon>Geodermatophilales</taxon>
        <taxon>Geodermatophilaceae</taxon>
        <taxon>Modestobacter</taxon>
    </lineage>
</organism>
<evidence type="ECO:0000313" key="1">
    <source>
        <dbReference type="EMBL" id="MBB3675466.1"/>
    </source>
</evidence>
<name>A0A323V4M1_9ACTN</name>
<sequence>MPWLPDDFAHPLRADLPTGHHLRPMSDADTEIDFPAVMGSRERLWSVYGQAWGWPPATMTVAQDREDLARHAREIATHQSFLYGLFAEDEAELLGCLYVDPPERVGGADAEVSWWVVDGLVGTEVERAFDDFVPRWLAAEWPLTAPRFVGRDLSWAEWLALPELDR</sequence>
<keyword evidence="3" id="KW-1185">Reference proteome</keyword>
<evidence type="ECO:0000313" key="4">
    <source>
        <dbReference type="Proteomes" id="UP000580718"/>
    </source>
</evidence>
<keyword evidence="2" id="KW-0808">Transferase</keyword>
<proteinExistence type="predicted"/>
<dbReference type="EMBL" id="JACIBU010000001">
    <property type="protein sequence ID" value="MBB3675466.1"/>
    <property type="molecule type" value="Genomic_DNA"/>
</dbReference>
<dbReference type="OrthoDB" id="3774915at2"/>
<accession>A0A323V4M1</accession>
<dbReference type="Proteomes" id="UP000580718">
    <property type="component" value="Unassembled WGS sequence"/>
</dbReference>
<comment type="caution">
    <text evidence="2">The sequence shown here is derived from an EMBL/GenBank/DDBJ whole genome shotgun (WGS) entry which is preliminary data.</text>
</comment>
<dbReference type="RefSeq" id="WP_110553847.1">
    <property type="nucleotide sequence ID" value="NZ_JACIBU010000001.1"/>
</dbReference>
<reference evidence="1 4" key="2">
    <citation type="submission" date="2020-08" db="EMBL/GenBank/DDBJ databases">
        <title>Sequencing the genomes of 1000 actinobacteria strains.</title>
        <authorList>
            <person name="Klenk H.-P."/>
        </authorList>
    </citation>
    <scope>NUCLEOTIDE SEQUENCE [LARGE SCALE GENOMIC DNA]</scope>
    <source>
        <strain evidence="1 4">DSM 16678</strain>
    </source>
</reference>
<evidence type="ECO:0000313" key="3">
    <source>
        <dbReference type="Proteomes" id="UP000247602"/>
    </source>
</evidence>
<protein>
    <submittedName>
        <fullName evidence="2">N-acetyltransferase</fullName>
    </submittedName>
</protein>
<gene>
    <name evidence="2" type="ORF">DMO24_19080</name>
    <name evidence="1" type="ORF">FHX36_001201</name>
</gene>
<dbReference type="Proteomes" id="UP000247602">
    <property type="component" value="Unassembled WGS sequence"/>
</dbReference>